<dbReference type="PATRIC" id="fig|1184267.3.peg.1126"/>
<dbReference type="CDD" id="cd00038">
    <property type="entry name" value="CAP_ED"/>
    <property type="match status" value="1"/>
</dbReference>
<evidence type="ECO:0000259" key="1">
    <source>
        <dbReference type="PROSITE" id="PS50042"/>
    </source>
</evidence>
<evidence type="ECO:0000313" key="4">
    <source>
        <dbReference type="Proteomes" id="UP000012040"/>
    </source>
</evidence>
<dbReference type="KEGG" id="bex:A11Q_1113"/>
<reference evidence="3 4" key="1">
    <citation type="journal article" date="2013" name="ISME J.">
        <title>By their genes ye shall know them: genomic signatures of predatory bacteria.</title>
        <authorList>
            <person name="Pasternak Z."/>
            <person name="Pietrokovski S."/>
            <person name="Rotem O."/>
            <person name="Gophna U."/>
            <person name="Lurie-Weinberger M.N."/>
            <person name="Jurkevitch E."/>
        </authorList>
    </citation>
    <scope>NUCLEOTIDE SEQUENCE [LARGE SCALE GENOMIC DNA]</scope>
    <source>
        <strain evidence="3 4">JSS</strain>
    </source>
</reference>
<dbReference type="HOGENOM" id="CLU_000445_144_1_7"/>
<name>M4VQ97_9BACT</name>
<feature type="domain" description="Cyclic nucleotide-binding" evidence="1">
    <location>
        <begin position="1"/>
        <end position="102"/>
    </location>
</feature>
<dbReference type="Gene3D" id="2.60.120.10">
    <property type="entry name" value="Jelly Rolls"/>
    <property type="match status" value="1"/>
</dbReference>
<dbReference type="SMART" id="SM00052">
    <property type="entry name" value="EAL"/>
    <property type="match status" value="1"/>
</dbReference>
<dbReference type="InterPro" id="IPR050706">
    <property type="entry name" value="Cyclic-di-GMP_PDE-like"/>
</dbReference>
<dbReference type="AlphaFoldDB" id="M4VQ97"/>
<feature type="domain" description="EAL" evidence="2">
    <location>
        <begin position="130"/>
        <end position="383"/>
    </location>
</feature>
<dbReference type="InterPro" id="IPR001633">
    <property type="entry name" value="EAL_dom"/>
</dbReference>
<evidence type="ECO:0000313" key="3">
    <source>
        <dbReference type="EMBL" id="AGH95329.1"/>
    </source>
</evidence>
<dbReference type="InterPro" id="IPR035919">
    <property type="entry name" value="EAL_sf"/>
</dbReference>
<dbReference type="SMART" id="SM00100">
    <property type="entry name" value="cNMP"/>
    <property type="match status" value="1"/>
</dbReference>
<dbReference type="SUPFAM" id="SSF141868">
    <property type="entry name" value="EAL domain-like"/>
    <property type="match status" value="1"/>
</dbReference>
<dbReference type="PROSITE" id="PS00889">
    <property type="entry name" value="CNMP_BINDING_2"/>
    <property type="match status" value="1"/>
</dbReference>
<evidence type="ECO:0008006" key="5">
    <source>
        <dbReference type="Google" id="ProtNLM"/>
    </source>
</evidence>
<dbReference type="InterPro" id="IPR000595">
    <property type="entry name" value="cNMP-bd_dom"/>
</dbReference>
<dbReference type="SUPFAM" id="SSF51206">
    <property type="entry name" value="cAMP-binding domain-like"/>
    <property type="match status" value="1"/>
</dbReference>
<dbReference type="InterPro" id="IPR018488">
    <property type="entry name" value="cNMP-bd_CS"/>
</dbReference>
<organism evidence="3 4">
    <name type="scientific">Pseudobdellovibrio exovorus JSS</name>
    <dbReference type="NCBI Taxonomy" id="1184267"/>
    <lineage>
        <taxon>Bacteria</taxon>
        <taxon>Pseudomonadati</taxon>
        <taxon>Bdellovibrionota</taxon>
        <taxon>Bdellovibrionia</taxon>
        <taxon>Bdellovibrionales</taxon>
        <taxon>Pseudobdellovibrionaceae</taxon>
        <taxon>Pseudobdellovibrio</taxon>
    </lineage>
</organism>
<evidence type="ECO:0000259" key="2">
    <source>
        <dbReference type="PROSITE" id="PS50883"/>
    </source>
</evidence>
<dbReference type="InterPro" id="IPR018490">
    <property type="entry name" value="cNMP-bd_dom_sf"/>
</dbReference>
<dbReference type="PROSITE" id="PS50042">
    <property type="entry name" value="CNMP_BINDING_3"/>
    <property type="match status" value="1"/>
</dbReference>
<dbReference type="EMBL" id="CP003537">
    <property type="protein sequence ID" value="AGH95329.1"/>
    <property type="molecule type" value="Genomic_DNA"/>
</dbReference>
<dbReference type="RefSeq" id="WP_015469819.1">
    <property type="nucleotide sequence ID" value="NC_020813.1"/>
</dbReference>
<accession>M4VQ97</accession>
<dbReference type="Pfam" id="PF00027">
    <property type="entry name" value="cNMP_binding"/>
    <property type="match status" value="1"/>
</dbReference>
<gene>
    <name evidence="3" type="ORF">A11Q_1113</name>
</gene>
<dbReference type="GO" id="GO:0071111">
    <property type="term" value="F:cyclic-guanylate-specific phosphodiesterase activity"/>
    <property type="evidence" value="ECO:0007669"/>
    <property type="project" value="InterPro"/>
</dbReference>
<dbReference type="PANTHER" id="PTHR33121">
    <property type="entry name" value="CYCLIC DI-GMP PHOSPHODIESTERASE PDEF"/>
    <property type="match status" value="1"/>
</dbReference>
<dbReference type="STRING" id="1184267.A11Q_1113"/>
<dbReference type="CDD" id="cd01948">
    <property type="entry name" value="EAL"/>
    <property type="match status" value="1"/>
</dbReference>
<dbReference type="InterPro" id="IPR014710">
    <property type="entry name" value="RmlC-like_jellyroll"/>
</dbReference>
<protein>
    <recommendedName>
        <fullName evidence="5">Signal transduction protein</fullName>
    </recommendedName>
</protein>
<dbReference type="PANTHER" id="PTHR33121:SF71">
    <property type="entry name" value="OXYGEN SENSOR PROTEIN DOSP"/>
    <property type="match status" value="1"/>
</dbReference>
<dbReference type="PRINTS" id="PR00103">
    <property type="entry name" value="CAMPKINASE"/>
</dbReference>
<keyword evidence="4" id="KW-1185">Reference proteome</keyword>
<dbReference type="eggNOG" id="COG2200">
    <property type="taxonomic scope" value="Bacteria"/>
</dbReference>
<sequence length="389" mass="44129">MQVKKDELIFIQGQKGDHAYIIEEGQVEIFHKLKNDQESHLAILGQGELFGEMALIDTNIRSASARALSDCRLLVIEKNQLIEKLDASDSVVQLMMRILLRRLRQQNQSNTGIHLEDTAIQQHGLSAVDKLRFESQINTAFQNREFQIYHQPIHDLAHNKLIGSEALIRWESPSQGLISPGYFVDVLENSSMIVPVGYWIFEECFMHFKQIREKAPANFTVSINVSGRQFAHHDFLPTLKALLIKHGVKAENFKLEITERILMEGGAIIDVLNQCRDIGFEISLDDFGTGFSSLQYLAQMPINYIKIDRSFVMNVLKDERTRAIIRSIVFLASQLNVKVISEGIESEAEASVMYGLGSDYGQGYLYSKPIPLPQFLKDLEGQKRSPASF</sequence>
<dbReference type="Pfam" id="PF00563">
    <property type="entry name" value="EAL"/>
    <property type="match status" value="1"/>
</dbReference>
<dbReference type="PROSITE" id="PS50883">
    <property type="entry name" value="EAL"/>
    <property type="match status" value="1"/>
</dbReference>
<dbReference type="Gene3D" id="3.20.20.450">
    <property type="entry name" value="EAL domain"/>
    <property type="match status" value="1"/>
</dbReference>
<proteinExistence type="predicted"/>
<dbReference type="Proteomes" id="UP000012040">
    <property type="component" value="Chromosome"/>
</dbReference>